<accession>A0ABW4GA39</accession>
<dbReference type="EMBL" id="JBHUCM010000017">
    <property type="protein sequence ID" value="MFD1539421.1"/>
    <property type="molecule type" value="Genomic_DNA"/>
</dbReference>
<reference evidence="2" key="1">
    <citation type="journal article" date="2019" name="Int. J. Syst. Evol. Microbiol.">
        <title>The Global Catalogue of Microorganisms (GCM) 10K type strain sequencing project: providing services to taxonomists for standard genome sequencing and annotation.</title>
        <authorList>
            <consortium name="The Broad Institute Genomics Platform"/>
            <consortium name="The Broad Institute Genome Sequencing Center for Infectious Disease"/>
            <person name="Wu L."/>
            <person name="Ma J."/>
        </authorList>
    </citation>
    <scope>NUCLEOTIDE SEQUENCE [LARGE SCALE GENOMIC DNA]</scope>
    <source>
        <strain evidence="2">CGMCC 1.15399</strain>
    </source>
</reference>
<gene>
    <name evidence="1" type="ORF">ACFSJ0_20365</name>
</gene>
<comment type="caution">
    <text evidence="1">The sequence shown here is derived from an EMBL/GenBank/DDBJ whole genome shotgun (WGS) entry which is preliminary data.</text>
</comment>
<dbReference type="RefSeq" id="WP_219531768.1">
    <property type="nucleotide sequence ID" value="NZ_JAHKRM010000012.1"/>
</dbReference>
<protein>
    <submittedName>
        <fullName evidence="1">Uncharacterized protein</fullName>
    </submittedName>
</protein>
<dbReference type="Proteomes" id="UP001597097">
    <property type="component" value="Unassembled WGS sequence"/>
</dbReference>
<sequence length="76" mass="8729">MTIPFWLASETPADYSTDSFTGGPLCRHPRMIIFYGRNTGAATYDLNSDVEFVNFRTNLDKSGRAWPKHVWHRPPL</sequence>
<organism evidence="1 2">
    <name type="scientific">Nonomuraea guangzhouensis</name>
    <dbReference type="NCBI Taxonomy" id="1291555"/>
    <lineage>
        <taxon>Bacteria</taxon>
        <taxon>Bacillati</taxon>
        <taxon>Actinomycetota</taxon>
        <taxon>Actinomycetes</taxon>
        <taxon>Streptosporangiales</taxon>
        <taxon>Streptosporangiaceae</taxon>
        <taxon>Nonomuraea</taxon>
    </lineage>
</organism>
<proteinExistence type="predicted"/>
<evidence type="ECO:0000313" key="1">
    <source>
        <dbReference type="EMBL" id="MFD1539421.1"/>
    </source>
</evidence>
<evidence type="ECO:0000313" key="2">
    <source>
        <dbReference type="Proteomes" id="UP001597097"/>
    </source>
</evidence>
<keyword evidence="2" id="KW-1185">Reference proteome</keyword>
<name>A0ABW4GA39_9ACTN</name>